<proteinExistence type="predicted"/>
<organism evidence="1">
    <name type="scientific">Rhizobium leguminosarum bv. trifolii</name>
    <dbReference type="NCBI Taxonomy" id="386"/>
    <lineage>
        <taxon>Bacteria</taxon>
        <taxon>Pseudomonadati</taxon>
        <taxon>Pseudomonadota</taxon>
        <taxon>Alphaproteobacteria</taxon>
        <taxon>Hyphomicrobiales</taxon>
        <taxon>Rhizobiaceae</taxon>
        <taxon>Rhizobium/Agrobacterium group</taxon>
        <taxon>Rhizobium</taxon>
    </lineage>
</organism>
<reference evidence="1" key="2">
    <citation type="journal article" date="2016" name="Front. Microbiol.">
        <title>The Regulatory Protein RosR Affects Rhizobium leguminosarum bv. trifolii Protein Profiles, Cell Surface Properties, and Symbiosis with Clover.</title>
        <authorList>
            <person name="Rachwal K."/>
            <person name="Boguszewska A."/>
            <person name="Kopcinska J."/>
            <person name="Karas M."/>
            <person name="Tchorzewski M."/>
            <person name="Janczarek M."/>
        </authorList>
    </citation>
    <scope>NUCLEOTIDE SEQUENCE</scope>
    <source>
        <strain evidence="1">Rt24.2</strain>
    </source>
</reference>
<sequence>MSIEQSSSPAWKPAPQGQIFYPSATVRCDGPAVFRNQFARDVACLLDIDDAIADWRCQSLPFNDGNEFYRPDFVARVASGITVIDAVTEGTPPWIERAVREDGHTYEAVRRPELPLIRLKNAKDLLRYGNFQAGLEDRVRLLAALDEQGTLTLAECLSVFRETRPIAGLASMVLNRFIDIDLDEALIGPESTVRRRRG</sequence>
<evidence type="ECO:0008006" key="2">
    <source>
        <dbReference type="Google" id="ProtNLM"/>
    </source>
</evidence>
<name>A0A1B8RAY1_RHILT</name>
<evidence type="ECO:0000313" key="1">
    <source>
        <dbReference type="EMBL" id="AOO91240.1"/>
    </source>
</evidence>
<dbReference type="RefSeq" id="WP_065276847.1">
    <property type="nucleotide sequence ID" value="NZ_MAMO01000037.1"/>
</dbReference>
<reference evidence="1" key="1">
    <citation type="journal article" date="2015" name="BMC Genomics">
        <title>Transcriptome profiling of a Rhizobium leguminosarum bv. trifolii rosR mutant reveals the role of the transcriptional regulator RosR in motility, synthesis of cell-surface components, and other cellular processes.</title>
        <authorList>
            <person name="Rachwal K."/>
            <person name="Matczynska E."/>
            <person name="Janczarek M."/>
        </authorList>
    </citation>
    <scope>NUCLEOTIDE SEQUENCE</scope>
    <source>
        <strain evidence="1">Rt24.2</strain>
    </source>
</reference>
<dbReference type="AlphaFoldDB" id="A0A1B8RAY1"/>
<dbReference type="EMBL" id="KX488876">
    <property type="protein sequence ID" value="AOO91240.1"/>
    <property type="molecule type" value="Genomic_DNA"/>
</dbReference>
<accession>A0A1B8RAY1</accession>
<protein>
    <recommendedName>
        <fullName evidence="2">TnsA endonuclease N-terminal domain-containing protein</fullName>
    </recommendedName>
</protein>